<evidence type="ECO:0000313" key="3">
    <source>
        <dbReference type="WBParaSite" id="PSU_v2.g7199.t1"/>
    </source>
</evidence>
<name>A0A914Z5M2_9BILA</name>
<dbReference type="AlphaFoldDB" id="A0A914Z5M2"/>
<reference evidence="3" key="1">
    <citation type="submission" date="2022-11" db="UniProtKB">
        <authorList>
            <consortium name="WormBaseParasite"/>
        </authorList>
    </citation>
    <scope>IDENTIFICATION</scope>
</reference>
<organism evidence="2 3">
    <name type="scientific">Panagrolaimus superbus</name>
    <dbReference type="NCBI Taxonomy" id="310955"/>
    <lineage>
        <taxon>Eukaryota</taxon>
        <taxon>Metazoa</taxon>
        <taxon>Ecdysozoa</taxon>
        <taxon>Nematoda</taxon>
        <taxon>Chromadorea</taxon>
        <taxon>Rhabditida</taxon>
        <taxon>Tylenchina</taxon>
        <taxon>Panagrolaimomorpha</taxon>
        <taxon>Panagrolaimoidea</taxon>
        <taxon>Panagrolaimidae</taxon>
        <taxon>Panagrolaimus</taxon>
    </lineage>
</organism>
<evidence type="ECO:0000313" key="2">
    <source>
        <dbReference type="Proteomes" id="UP000887577"/>
    </source>
</evidence>
<feature type="compositionally biased region" description="Basic and acidic residues" evidence="1">
    <location>
        <begin position="505"/>
        <end position="514"/>
    </location>
</feature>
<dbReference type="Proteomes" id="UP000887577">
    <property type="component" value="Unplaced"/>
</dbReference>
<keyword evidence="2" id="KW-1185">Reference proteome</keyword>
<evidence type="ECO:0000256" key="1">
    <source>
        <dbReference type="SAM" id="MobiDB-lite"/>
    </source>
</evidence>
<sequence>MRRRNTQNCAELVNSHIYEPRFHLCEPISVVEYVDEQATIKKRVAQSDGVAVEIVKSYKVTHNSVEATFDEQENNCFESDALKILEKDGNAMSQNDVYPAPERLQNNLSNIRGASKISQSDSGCSVSVSSSEPSISCRITRSRTKKRESETHVESVTKLIDGNFKYVHEDNGKRNKIFVFEGSREFGRIYNYSFGMWYCNGCYLTNGQRVCGSFKKGVFHHPSLHLCEPITVKQFEKDQQRIQKKHNLASPKVKPTNESLMEIHSNETSEASNVATSSKSDYSEQLSTSIMSVDVPVRIVDILNFEYAFNEVAQIRKRFTVYEINRSFVRQYKVEENEKWYCINCKTGYVKKNDDTAEIFGAHQCEPIPASEYRKRDKLQREKYNALKKAENVILTGSPSSTSNNIESLRQLNFYEWEYKTNDRSVIIVYENYSKHLIREYKYDKDSQQYVCIGCFNATPSTPCIGKRNDDDFSIMVPTSENHICSPHLKEEDNSKNNGCKKRGRIDDKEDESSAIKKARNSATVGCEESEYDSAANRRDILTSPEKPSPLISNAQNASVSPCASSNLVEFHYPSGKALVDFCMKLKLPYSCDAVMFWSRSAITHVAHDSVPGECFSVVEETASAFRCFSVMFTGTEENFLELKTTLLPYLCSNIRFIGDKYGLNLTQTDTPLFTEHVLGNEASEVHFEALSAFLECRIGIFENNQWKRYGDWSEINAQNHNICTFLLQKVGSKYSIVLSFN</sequence>
<accession>A0A914Z5M2</accession>
<proteinExistence type="predicted"/>
<protein>
    <submittedName>
        <fullName evidence="3">Uncharacterized protein</fullName>
    </submittedName>
</protein>
<feature type="region of interest" description="Disordered" evidence="1">
    <location>
        <begin position="486"/>
        <end position="514"/>
    </location>
</feature>
<dbReference type="WBParaSite" id="PSU_v2.g7199.t1">
    <property type="protein sequence ID" value="PSU_v2.g7199.t1"/>
    <property type="gene ID" value="PSU_v2.g7199"/>
</dbReference>